<evidence type="ECO:0000313" key="1">
    <source>
        <dbReference type="EMBL" id="ETN95991.1"/>
    </source>
</evidence>
<organism evidence="1 2">
    <name type="scientific">Zhouia amylolytica AD3</name>
    <dbReference type="NCBI Taxonomy" id="1286632"/>
    <lineage>
        <taxon>Bacteria</taxon>
        <taxon>Pseudomonadati</taxon>
        <taxon>Bacteroidota</taxon>
        <taxon>Flavobacteriia</taxon>
        <taxon>Flavobacteriales</taxon>
        <taxon>Flavobacteriaceae</taxon>
        <taxon>Zhouia</taxon>
    </lineage>
</organism>
<reference evidence="2" key="1">
    <citation type="submission" date="2013-11" db="EMBL/GenBank/DDBJ databases">
        <title>Draft genome sequence from a member of Zhouia, isolated tidal flat.</title>
        <authorList>
            <person name="Jin H."/>
            <person name="Jeon C.O."/>
        </authorList>
    </citation>
    <scope>NUCLEOTIDE SEQUENCE [LARGE SCALE GENOMIC DNA]</scope>
    <source>
        <strain evidence="2">AD3</strain>
    </source>
</reference>
<reference evidence="1 2" key="2">
    <citation type="journal article" date="2016" name="Genome Announc.">
        <title>Draft Genome Sequence of Zhouia amylolytica AD3, Isolated from Tidal Flat Sediment.</title>
        <authorList>
            <person name="Jia B."/>
            <person name="Jin H.M."/>
            <person name="Lee H.J."/>
            <person name="Jeon C.O."/>
        </authorList>
    </citation>
    <scope>NUCLEOTIDE SEQUENCE [LARGE SCALE GENOMIC DNA]</scope>
    <source>
        <strain evidence="1 2">AD3</strain>
    </source>
</reference>
<dbReference type="AlphaFoldDB" id="W2UR85"/>
<comment type="caution">
    <text evidence="1">The sequence shown here is derived from an EMBL/GenBank/DDBJ whole genome shotgun (WGS) entry which is preliminary data.</text>
</comment>
<gene>
    <name evidence="1" type="ORF">P278_17130</name>
</gene>
<name>W2UR85_9FLAO</name>
<keyword evidence="2" id="KW-1185">Reference proteome</keyword>
<dbReference type="RefSeq" id="WP_038264858.1">
    <property type="nucleotide sequence ID" value="NZ_AYXY01000019.1"/>
</dbReference>
<protein>
    <recommendedName>
        <fullName evidence="3">Periplasmic nitrate reductase chaperone NapD</fullName>
    </recommendedName>
</protein>
<dbReference type="PATRIC" id="fig|1286632.3.peg.1702"/>
<dbReference type="eggNOG" id="ENOG50334HW">
    <property type="taxonomic scope" value="Bacteria"/>
</dbReference>
<dbReference type="STRING" id="376730.SAMN04487906_0644"/>
<accession>W2UR85</accession>
<evidence type="ECO:0008006" key="3">
    <source>
        <dbReference type="Google" id="ProtNLM"/>
    </source>
</evidence>
<dbReference type="Proteomes" id="UP000018850">
    <property type="component" value="Unassembled WGS sequence"/>
</dbReference>
<proteinExistence type="predicted"/>
<evidence type="ECO:0000313" key="2">
    <source>
        <dbReference type="Proteomes" id="UP000018850"/>
    </source>
</evidence>
<sequence length="78" mass="8726">MPIISYLAHPYKGKKDNLVQEILRVKGCEVIPAQNEELLIVVTETSSKQEEEILKAKLDAIPSMKLLTMVSGFETPID</sequence>
<dbReference type="EMBL" id="AYXY01000019">
    <property type="protein sequence ID" value="ETN95991.1"/>
    <property type="molecule type" value="Genomic_DNA"/>
</dbReference>